<protein>
    <submittedName>
        <fullName evidence="1">Uncharacterized protein</fullName>
    </submittedName>
</protein>
<reference evidence="1 2" key="1">
    <citation type="submission" date="2018-01" db="EMBL/GenBank/DDBJ databases">
        <title>Genome characterization of the sugarcane-associated fungus Trichoderma ghanense CCMA-1212 and their application in lignocelulose bioconversion.</title>
        <authorList>
            <person name="Steindorff A.S."/>
            <person name="Mendes T.D."/>
            <person name="Vilela E.S.D."/>
            <person name="Rodrigues D.S."/>
            <person name="Formighieri E.F."/>
            <person name="Melo I.S."/>
            <person name="Favaro L.C.L."/>
        </authorList>
    </citation>
    <scope>NUCLEOTIDE SEQUENCE [LARGE SCALE GENOMIC DNA]</scope>
    <source>
        <strain evidence="1 2">CCMA-1212</strain>
    </source>
</reference>
<dbReference type="Proteomes" id="UP001642720">
    <property type="component" value="Unassembled WGS sequence"/>
</dbReference>
<organism evidence="1 2">
    <name type="scientific">Trichoderma ghanense</name>
    <dbReference type="NCBI Taxonomy" id="65468"/>
    <lineage>
        <taxon>Eukaryota</taxon>
        <taxon>Fungi</taxon>
        <taxon>Dikarya</taxon>
        <taxon>Ascomycota</taxon>
        <taxon>Pezizomycotina</taxon>
        <taxon>Sordariomycetes</taxon>
        <taxon>Hypocreomycetidae</taxon>
        <taxon>Hypocreales</taxon>
        <taxon>Hypocreaceae</taxon>
        <taxon>Trichoderma</taxon>
    </lineage>
</organism>
<evidence type="ECO:0000313" key="2">
    <source>
        <dbReference type="Proteomes" id="UP001642720"/>
    </source>
</evidence>
<accession>A0ABY2HIS6</accession>
<proteinExistence type="predicted"/>
<name>A0ABY2HIS6_9HYPO</name>
<dbReference type="GeneID" id="300573170"/>
<gene>
    <name evidence="1" type="ORF">CCMA1212_001287</name>
</gene>
<dbReference type="RefSeq" id="XP_073563371.1">
    <property type="nucleotide sequence ID" value="XM_073698720.1"/>
</dbReference>
<keyword evidence="2" id="KW-1185">Reference proteome</keyword>
<evidence type="ECO:0000313" key="1">
    <source>
        <dbReference type="EMBL" id="TFB07170.1"/>
    </source>
</evidence>
<comment type="caution">
    <text evidence="1">The sequence shown here is derived from an EMBL/GenBank/DDBJ whole genome shotgun (WGS) entry which is preliminary data.</text>
</comment>
<sequence length="144" mass="15254">MIGTRPSSSSNPPFQPFLFVCLAPSPEPSSSNYFASCAFPFCLSLRLPVYARSLHVFASLWTRLNKTSSTQRQKTSCREVTFWPADAALGTQQLTSSSALCHPSPDSTPTKAISLTFTLSLSACVALSLSCQSATQGGGDAGPI</sequence>
<dbReference type="EMBL" id="PPTA01000001">
    <property type="protein sequence ID" value="TFB07170.1"/>
    <property type="molecule type" value="Genomic_DNA"/>
</dbReference>